<accession>A0ABV6CP18</accession>
<dbReference type="Proteomes" id="UP001589795">
    <property type="component" value="Unassembled WGS sequence"/>
</dbReference>
<dbReference type="SUPFAM" id="SSF54637">
    <property type="entry name" value="Thioesterase/thiol ester dehydrase-isomerase"/>
    <property type="match status" value="1"/>
</dbReference>
<proteinExistence type="predicted"/>
<gene>
    <name evidence="1" type="ORF">ACFFIZ_18080</name>
</gene>
<evidence type="ECO:0000313" key="2">
    <source>
        <dbReference type="Proteomes" id="UP001589795"/>
    </source>
</evidence>
<name>A0ABV6CP18_9RHOB</name>
<protein>
    <submittedName>
        <fullName evidence="1">Acyl-CoA thioesterase</fullName>
        <ecNumber evidence="1">3.1.2.-</ecNumber>
    </submittedName>
</protein>
<evidence type="ECO:0000313" key="1">
    <source>
        <dbReference type="EMBL" id="MFC0202162.1"/>
    </source>
</evidence>
<keyword evidence="2" id="KW-1185">Reference proteome</keyword>
<dbReference type="Pfam" id="PF13279">
    <property type="entry name" value="4HBT_2"/>
    <property type="match status" value="1"/>
</dbReference>
<reference evidence="1 2" key="1">
    <citation type="submission" date="2024-09" db="EMBL/GenBank/DDBJ databases">
        <authorList>
            <person name="Sun Q."/>
            <person name="Mori K."/>
        </authorList>
    </citation>
    <scope>NUCLEOTIDE SEQUENCE [LARGE SCALE GENOMIC DNA]</scope>
    <source>
        <strain evidence="1 2">CCM 7904</strain>
    </source>
</reference>
<keyword evidence="1" id="KW-0378">Hydrolase</keyword>
<organism evidence="1 2">
    <name type="scientific">Paracoccus rhizosphaerae</name>
    <dbReference type="NCBI Taxonomy" id="1133347"/>
    <lineage>
        <taxon>Bacteria</taxon>
        <taxon>Pseudomonadati</taxon>
        <taxon>Pseudomonadota</taxon>
        <taxon>Alphaproteobacteria</taxon>
        <taxon>Rhodobacterales</taxon>
        <taxon>Paracoccaceae</taxon>
        <taxon>Paracoccus</taxon>
    </lineage>
</organism>
<dbReference type="RefSeq" id="WP_265508501.1">
    <property type="nucleotide sequence ID" value="NZ_JAOTBE010000082.1"/>
</dbReference>
<dbReference type="EC" id="3.1.2.-" evidence="1"/>
<dbReference type="GO" id="GO:0016787">
    <property type="term" value="F:hydrolase activity"/>
    <property type="evidence" value="ECO:0007669"/>
    <property type="project" value="UniProtKB-KW"/>
</dbReference>
<dbReference type="InterPro" id="IPR029069">
    <property type="entry name" value="HotDog_dom_sf"/>
</dbReference>
<dbReference type="CDD" id="cd00586">
    <property type="entry name" value="4HBT"/>
    <property type="match status" value="1"/>
</dbReference>
<sequence>MTFILRRQVEFNHCDPAGIVFYPRYFEMISAVTERFFADGVGVSWAEMQQTGFGTPMGHIDTRFLAPSRLGDWLSFALEVREIGRSSVTVAIAGTCEAEARFDCTATMIHAHPSDAASAPWPDTLRRAMTRYAHQPSEA</sequence>
<comment type="caution">
    <text evidence="1">The sequence shown here is derived from an EMBL/GenBank/DDBJ whole genome shotgun (WGS) entry which is preliminary data.</text>
</comment>
<dbReference type="EMBL" id="JBHLWQ010000174">
    <property type="protein sequence ID" value="MFC0202162.1"/>
    <property type="molecule type" value="Genomic_DNA"/>
</dbReference>
<dbReference type="Gene3D" id="3.10.129.10">
    <property type="entry name" value="Hotdog Thioesterase"/>
    <property type="match status" value="1"/>
</dbReference>